<evidence type="ECO:0000313" key="17">
    <source>
        <dbReference type="Proteomes" id="UP000325440"/>
    </source>
</evidence>
<evidence type="ECO:0000256" key="3">
    <source>
        <dbReference type="ARBA" id="ARBA00022475"/>
    </source>
</evidence>
<evidence type="ECO:0000256" key="1">
    <source>
        <dbReference type="ARBA" id="ARBA00004651"/>
    </source>
</evidence>
<dbReference type="Proteomes" id="UP000325440">
    <property type="component" value="Unassembled WGS sequence"/>
</dbReference>
<keyword evidence="9 14" id="KW-0472">Membrane</keyword>
<evidence type="ECO:0000256" key="12">
    <source>
        <dbReference type="RuleBase" id="RU000688"/>
    </source>
</evidence>
<dbReference type="InterPro" id="IPR003591">
    <property type="entry name" value="Leu-rich_rpt_typical-subtyp"/>
</dbReference>
<dbReference type="SMART" id="SM00369">
    <property type="entry name" value="LRR_TYP"/>
    <property type="match status" value="5"/>
</dbReference>
<dbReference type="InterPro" id="IPR017452">
    <property type="entry name" value="GPCR_Rhodpsn_7TM"/>
</dbReference>
<dbReference type="SUPFAM" id="SSF52058">
    <property type="entry name" value="L domain-like"/>
    <property type="match status" value="1"/>
</dbReference>
<dbReference type="EMBL" id="CABPRJ010001434">
    <property type="protein sequence ID" value="VVC36522.1"/>
    <property type="molecule type" value="Genomic_DNA"/>
</dbReference>
<organism evidence="16 17">
    <name type="scientific">Cinara cedri</name>
    <dbReference type="NCBI Taxonomy" id="506608"/>
    <lineage>
        <taxon>Eukaryota</taxon>
        <taxon>Metazoa</taxon>
        <taxon>Ecdysozoa</taxon>
        <taxon>Arthropoda</taxon>
        <taxon>Hexapoda</taxon>
        <taxon>Insecta</taxon>
        <taxon>Pterygota</taxon>
        <taxon>Neoptera</taxon>
        <taxon>Paraneoptera</taxon>
        <taxon>Hemiptera</taxon>
        <taxon>Sternorrhyncha</taxon>
        <taxon>Aphidomorpha</taxon>
        <taxon>Aphidoidea</taxon>
        <taxon>Aphididae</taxon>
        <taxon>Lachninae</taxon>
        <taxon>Cinara</taxon>
    </lineage>
</organism>
<keyword evidence="17" id="KW-1185">Reference proteome</keyword>
<feature type="region of interest" description="Disordered" evidence="13">
    <location>
        <begin position="560"/>
        <end position="623"/>
    </location>
</feature>
<dbReference type="PANTHER" id="PTHR24372">
    <property type="entry name" value="GLYCOPROTEIN HORMONE RECEPTOR"/>
    <property type="match status" value="1"/>
</dbReference>
<dbReference type="GO" id="GO:0005886">
    <property type="term" value="C:plasma membrane"/>
    <property type="evidence" value="ECO:0007669"/>
    <property type="project" value="UniProtKB-SubCell"/>
</dbReference>
<dbReference type="InterPro" id="IPR001611">
    <property type="entry name" value="Leu-rich_rpt"/>
</dbReference>
<dbReference type="GO" id="GO:0009755">
    <property type="term" value="P:hormone-mediated signaling pathway"/>
    <property type="evidence" value="ECO:0007669"/>
    <property type="project" value="TreeGrafter"/>
</dbReference>
<feature type="transmembrane region" description="Helical" evidence="14">
    <location>
        <begin position="470"/>
        <end position="494"/>
    </location>
</feature>
<dbReference type="SUPFAM" id="SSF81321">
    <property type="entry name" value="Family A G protein-coupled receptor-like"/>
    <property type="match status" value="1"/>
</dbReference>
<proteinExistence type="inferred from homology"/>
<dbReference type="Pfam" id="PF00001">
    <property type="entry name" value="7tm_1"/>
    <property type="match status" value="1"/>
</dbReference>
<evidence type="ECO:0000256" key="11">
    <source>
        <dbReference type="ARBA" id="ARBA00023224"/>
    </source>
</evidence>
<dbReference type="OrthoDB" id="6022531at2759"/>
<comment type="subcellular location">
    <subcellularLocation>
        <location evidence="1">Cell membrane</location>
        <topology evidence="1">Multi-pass membrane protein</topology>
    </subcellularLocation>
</comment>
<reference evidence="16 17" key="1">
    <citation type="submission" date="2019-08" db="EMBL/GenBank/DDBJ databases">
        <authorList>
            <person name="Alioto T."/>
            <person name="Alioto T."/>
            <person name="Gomez Garrido J."/>
        </authorList>
    </citation>
    <scope>NUCLEOTIDE SEQUENCE [LARGE SCALE GENOMIC DNA]</scope>
</reference>
<keyword evidence="7 14" id="KW-1133">Transmembrane helix</keyword>
<evidence type="ECO:0000256" key="14">
    <source>
        <dbReference type="SAM" id="Phobius"/>
    </source>
</evidence>
<evidence type="ECO:0000256" key="6">
    <source>
        <dbReference type="ARBA" id="ARBA00022737"/>
    </source>
</evidence>
<dbReference type="PROSITE" id="PS50262">
    <property type="entry name" value="G_PROTEIN_RECEP_F1_2"/>
    <property type="match status" value="1"/>
</dbReference>
<evidence type="ECO:0000256" key="8">
    <source>
        <dbReference type="ARBA" id="ARBA00023040"/>
    </source>
</evidence>
<keyword evidence="4" id="KW-0433">Leucine-rich repeat</keyword>
<keyword evidence="11 12" id="KW-0807">Transducer</keyword>
<dbReference type="Pfam" id="PF13855">
    <property type="entry name" value="LRR_8"/>
    <property type="match status" value="1"/>
</dbReference>
<feature type="domain" description="G-protein coupled receptors family 1 profile" evidence="15">
    <location>
        <begin position="263"/>
        <end position="525"/>
    </location>
</feature>
<keyword evidence="8 12" id="KW-0297">G-protein coupled receptor</keyword>
<accession>A0A5E4MW33</accession>
<evidence type="ECO:0000259" key="15">
    <source>
        <dbReference type="PROSITE" id="PS50262"/>
    </source>
</evidence>
<feature type="compositionally biased region" description="Polar residues" evidence="13">
    <location>
        <begin position="611"/>
        <end position="623"/>
    </location>
</feature>
<comment type="similarity">
    <text evidence="2 12">Belongs to the G-protein coupled receptor 1 family.</text>
</comment>
<name>A0A5E4MW33_9HEMI</name>
<feature type="transmembrane region" description="Helical" evidence="14">
    <location>
        <begin position="425"/>
        <end position="449"/>
    </location>
</feature>
<dbReference type="GO" id="GO:0007189">
    <property type="term" value="P:adenylate cyclase-activating G protein-coupled receptor signaling pathway"/>
    <property type="evidence" value="ECO:0007669"/>
    <property type="project" value="TreeGrafter"/>
</dbReference>
<dbReference type="AlphaFoldDB" id="A0A5E4MW33"/>
<feature type="transmembrane region" description="Helical" evidence="14">
    <location>
        <begin position="253"/>
        <end position="278"/>
    </location>
</feature>
<evidence type="ECO:0000256" key="5">
    <source>
        <dbReference type="ARBA" id="ARBA00022692"/>
    </source>
</evidence>
<dbReference type="PROSITE" id="PS51450">
    <property type="entry name" value="LRR"/>
    <property type="match status" value="2"/>
</dbReference>
<evidence type="ECO:0000256" key="10">
    <source>
        <dbReference type="ARBA" id="ARBA00023170"/>
    </source>
</evidence>
<dbReference type="PROSITE" id="PS00237">
    <property type="entry name" value="G_PROTEIN_RECEP_F1_1"/>
    <property type="match status" value="1"/>
</dbReference>
<dbReference type="InterPro" id="IPR032675">
    <property type="entry name" value="LRR_dom_sf"/>
</dbReference>
<dbReference type="PRINTS" id="PR00237">
    <property type="entry name" value="GPCRRHODOPSN"/>
</dbReference>
<keyword evidence="10 12" id="KW-0675">Receptor</keyword>
<feature type="transmembrane region" description="Helical" evidence="14">
    <location>
        <begin position="335"/>
        <end position="356"/>
    </location>
</feature>
<evidence type="ECO:0000313" key="16">
    <source>
        <dbReference type="EMBL" id="VVC36522.1"/>
    </source>
</evidence>
<dbReference type="Gene3D" id="3.80.10.10">
    <property type="entry name" value="Ribonuclease Inhibitor"/>
    <property type="match status" value="2"/>
</dbReference>
<keyword evidence="5 12" id="KW-0812">Transmembrane</keyword>
<sequence length="623" mass="71726">MNETCLRCNDAGLTEIPRTVSNNLEKIALNNNRVELFADSFVGYQSLITIAMGHNGLTKIPPLVFRNQTKLRVLLLQNNNLNTLEEDTFFGLNNVGILFLNFNYLVHLNLHSWQHMAELNWLDLSNNLLTFEKENFPFLRNLNTLNINNNRITTISPELLHPLKLLDKLAIGYNPIERITGVIFMEMENLTSLEINGISKERIEMSLFDNLTSLQFLYLKEFHYCALYAKHVPVCLPNKDGLSSSLNLLPNRFIRWICWTVTGFTFVMNALVLCGRMFCSLRDENPAINFVIRNLAVADMCMVIYLTVVGYRDREYENNYYAHAHDWESSRLCTVIGIMAVISSEVSMLILMFISLERFLLIAVPLSGYRVLKLKTAVRCMASIWLVGITISIAPLVLWKHSSKFYGSNGFCYPLYIEDPFVDGWQYSAFMFLGLHVFSLLLMSILYALMYISVRKTRQAARISAEDYDFAIRFFFIVLANSFCWLPVIVLKIAALKKFHISSSTYGWVIIFIVPINAWVNPLLYTFTTPKYRKIITLKSMFKTHHESRKTIKRYSINETPHSSNVVPSKKTPSYPNNSPRKPQEKTQNEKTTTVDPLPTYHQINNNNANSTRENSFETTVAE</sequence>
<feature type="transmembrane region" description="Helical" evidence="14">
    <location>
        <begin position="377"/>
        <end position="399"/>
    </location>
</feature>
<dbReference type="InterPro" id="IPR000276">
    <property type="entry name" value="GPCR_Rhodpsn"/>
</dbReference>
<evidence type="ECO:0000256" key="7">
    <source>
        <dbReference type="ARBA" id="ARBA00022989"/>
    </source>
</evidence>
<dbReference type="PANTHER" id="PTHR24372:SF80">
    <property type="entry name" value="FI21465P1-RELATED"/>
    <property type="match status" value="1"/>
</dbReference>
<evidence type="ECO:0000256" key="2">
    <source>
        <dbReference type="ARBA" id="ARBA00010663"/>
    </source>
</evidence>
<keyword evidence="3" id="KW-1003">Cell membrane</keyword>
<gene>
    <name evidence="16" type="ORF">CINCED_3A003546</name>
</gene>
<evidence type="ECO:0000256" key="13">
    <source>
        <dbReference type="SAM" id="MobiDB-lite"/>
    </source>
</evidence>
<dbReference type="Gene3D" id="1.20.1070.10">
    <property type="entry name" value="Rhodopsin 7-helix transmembrane proteins"/>
    <property type="match status" value="1"/>
</dbReference>
<dbReference type="GO" id="GO:0008528">
    <property type="term" value="F:G protein-coupled peptide receptor activity"/>
    <property type="evidence" value="ECO:0007669"/>
    <property type="project" value="TreeGrafter"/>
</dbReference>
<feature type="compositionally biased region" description="Polar residues" evidence="13">
    <location>
        <begin position="560"/>
        <end position="581"/>
    </location>
</feature>
<keyword evidence="6" id="KW-0677">Repeat</keyword>
<evidence type="ECO:0000256" key="4">
    <source>
        <dbReference type="ARBA" id="ARBA00022614"/>
    </source>
</evidence>
<feature type="transmembrane region" description="Helical" evidence="14">
    <location>
        <begin position="506"/>
        <end position="527"/>
    </location>
</feature>
<evidence type="ECO:0000256" key="9">
    <source>
        <dbReference type="ARBA" id="ARBA00023136"/>
    </source>
</evidence>
<feature type="transmembrane region" description="Helical" evidence="14">
    <location>
        <begin position="290"/>
        <end position="311"/>
    </location>
</feature>
<protein>
    <submittedName>
        <fullName evidence="16">GPCR, rhodopsin-like, 7TM,Leucine-rich repeat,Leucine-rich repeat domain, L domain-like,G protein</fullName>
    </submittedName>
</protein>